<proteinExistence type="predicted"/>
<evidence type="ECO:0000313" key="1">
    <source>
        <dbReference type="EMBL" id="KAI3719060.1"/>
    </source>
</evidence>
<protein>
    <submittedName>
        <fullName evidence="1">Uncharacterized protein</fullName>
    </submittedName>
</protein>
<reference evidence="2" key="1">
    <citation type="journal article" date="2022" name="Mol. Ecol. Resour.">
        <title>The genomes of chicory, endive, great burdock and yacon provide insights into Asteraceae palaeo-polyploidization history and plant inulin production.</title>
        <authorList>
            <person name="Fan W."/>
            <person name="Wang S."/>
            <person name="Wang H."/>
            <person name="Wang A."/>
            <person name="Jiang F."/>
            <person name="Liu H."/>
            <person name="Zhao H."/>
            <person name="Xu D."/>
            <person name="Zhang Y."/>
        </authorList>
    </citation>
    <scope>NUCLEOTIDE SEQUENCE [LARGE SCALE GENOMIC DNA]</scope>
    <source>
        <strain evidence="2">cv. Niubang</strain>
    </source>
</reference>
<evidence type="ECO:0000313" key="2">
    <source>
        <dbReference type="Proteomes" id="UP001055879"/>
    </source>
</evidence>
<reference evidence="1 2" key="2">
    <citation type="journal article" date="2022" name="Mol. Ecol. Resour.">
        <title>The genomes of chicory, endive, great burdock and yacon provide insights into Asteraceae paleo-polyploidization history and plant inulin production.</title>
        <authorList>
            <person name="Fan W."/>
            <person name="Wang S."/>
            <person name="Wang H."/>
            <person name="Wang A."/>
            <person name="Jiang F."/>
            <person name="Liu H."/>
            <person name="Zhao H."/>
            <person name="Xu D."/>
            <person name="Zhang Y."/>
        </authorList>
    </citation>
    <scope>NUCLEOTIDE SEQUENCE [LARGE SCALE GENOMIC DNA]</scope>
    <source>
        <strain evidence="2">cv. Niubang</strain>
    </source>
</reference>
<dbReference type="EMBL" id="CM042052">
    <property type="protein sequence ID" value="KAI3719060.1"/>
    <property type="molecule type" value="Genomic_DNA"/>
</dbReference>
<name>A0ACB9BA25_ARCLA</name>
<dbReference type="Proteomes" id="UP001055879">
    <property type="component" value="Linkage Group LG06"/>
</dbReference>
<keyword evidence="2" id="KW-1185">Reference proteome</keyword>
<gene>
    <name evidence="1" type="ORF">L6452_19950</name>
</gene>
<sequence length="69" mass="8149">MCGRKIDRPCKRALASPPTFPEEEIFFKPICLLCLFPQYTHPPTSLRFLNPIFPSFYIHHRFPQFNPTP</sequence>
<organism evidence="1 2">
    <name type="scientific">Arctium lappa</name>
    <name type="common">Greater burdock</name>
    <name type="synonym">Lappa major</name>
    <dbReference type="NCBI Taxonomy" id="4217"/>
    <lineage>
        <taxon>Eukaryota</taxon>
        <taxon>Viridiplantae</taxon>
        <taxon>Streptophyta</taxon>
        <taxon>Embryophyta</taxon>
        <taxon>Tracheophyta</taxon>
        <taxon>Spermatophyta</taxon>
        <taxon>Magnoliopsida</taxon>
        <taxon>eudicotyledons</taxon>
        <taxon>Gunneridae</taxon>
        <taxon>Pentapetalae</taxon>
        <taxon>asterids</taxon>
        <taxon>campanulids</taxon>
        <taxon>Asterales</taxon>
        <taxon>Asteraceae</taxon>
        <taxon>Carduoideae</taxon>
        <taxon>Cardueae</taxon>
        <taxon>Arctiinae</taxon>
        <taxon>Arctium</taxon>
    </lineage>
</organism>
<accession>A0ACB9BA25</accession>
<comment type="caution">
    <text evidence="1">The sequence shown here is derived from an EMBL/GenBank/DDBJ whole genome shotgun (WGS) entry which is preliminary data.</text>
</comment>